<evidence type="ECO:0000313" key="3">
    <source>
        <dbReference type="EMBL" id="MTV51886.1"/>
    </source>
</evidence>
<name>A0A6I3ST79_9BURK</name>
<evidence type="ECO:0000313" key="4">
    <source>
        <dbReference type="Proteomes" id="UP000430634"/>
    </source>
</evidence>
<gene>
    <name evidence="2" type="ORF">GCM10011572_20480</name>
    <name evidence="3" type="ORF">GM672_03965</name>
</gene>
<dbReference type="EMBL" id="BMKG01000007">
    <property type="protein sequence ID" value="GGB98460.1"/>
    <property type="molecule type" value="Genomic_DNA"/>
</dbReference>
<sequence>MTPSLPALELQYWRHRKELPTVAEQLGELFRFSRAIHAYSPVLQDWWLTSDKDIDDALLYRAFDPHGPTAEALAVIETKTKNTHDIRSISVWNGRRNEEEGAVLGSRCNVIGRPDAVSFRLRLRPEVADWKTAAAWLQAAVTIWPALFATFGPFWYNEKRVFRDRPGVSWMLYLPRKLTAQDVPEARRLVPVMRNSKEQLGTIIVSVVDEPFSLDNPEHIKTANDIEIRLVDQDLLPRYADL</sequence>
<feature type="domain" description="Immunity protein 52" evidence="1">
    <location>
        <begin position="12"/>
        <end position="236"/>
    </location>
</feature>
<keyword evidence="5" id="KW-1185">Reference proteome</keyword>
<evidence type="ECO:0000313" key="2">
    <source>
        <dbReference type="EMBL" id="GGB98460.1"/>
    </source>
</evidence>
<protein>
    <recommendedName>
        <fullName evidence="1">Immunity protein 52 domain-containing protein</fullName>
    </recommendedName>
</protein>
<reference evidence="3 4" key="3">
    <citation type="submission" date="2019-11" db="EMBL/GenBank/DDBJ databases">
        <title>Type strains purchased from KCTC, JCM and DSMZ.</title>
        <authorList>
            <person name="Lu H."/>
        </authorList>
    </citation>
    <scope>NUCLEOTIDE SEQUENCE [LARGE SCALE GENOMIC DNA]</scope>
    <source>
        <strain evidence="3 4">KCTC 52429</strain>
    </source>
</reference>
<dbReference type="Pfam" id="PF15579">
    <property type="entry name" value="Imm52"/>
    <property type="match status" value="1"/>
</dbReference>
<dbReference type="InterPro" id="IPR028969">
    <property type="entry name" value="Imm52"/>
</dbReference>
<dbReference type="Proteomes" id="UP000430634">
    <property type="component" value="Unassembled WGS sequence"/>
</dbReference>
<evidence type="ECO:0000313" key="5">
    <source>
        <dbReference type="Proteomes" id="UP000622638"/>
    </source>
</evidence>
<dbReference type="EMBL" id="WNKZ01000006">
    <property type="protein sequence ID" value="MTV51886.1"/>
    <property type="molecule type" value="Genomic_DNA"/>
</dbReference>
<reference evidence="2" key="4">
    <citation type="submission" date="2024-05" db="EMBL/GenBank/DDBJ databases">
        <authorList>
            <person name="Sun Q."/>
            <person name="Zhou Y."/>
        </authorList>
    </citation>
    <scope>NUCLEOTIDE SEQUENCE</scope>
    <source>
        <strain evidence="2">CGMCC 1.15931</strain>
    </source>
</reference>
<comment type="caution">
    <text evidence="3">The sequence shown here is derived from an EMBL/GenBank/DDBJ whole genome shotgun (WGS) entry which is preliminary data.</text>
</comment>
<reference evidence="2" key="1">
    <citation type="journal article" date="2014" name="Int. J. Syst. Evol. Microbiol.">
        <title>Complete genome of a new Firmicutes species belonging to the dominant human colonic microbiota ('Ruminococcus bicirculans') reveals two chromosomes and a selective capacity to utilize plant glucans.</title>
        <authorList>
            <consortium name="NISC Comparative Sequencing Program"/>
            <person name="Wegmann U."/>
            <person name="Louis P."/>
            <person name="Goesmann A."/>
            <person name="Henrissat B."/>
            <person name="Duncan S.H."/>
            <person name="Flint H.J."/>
        </authorList>
    </citation>
    <scope>NUCLEOTIDE SEQUENCE</scope>
    <source>
        <strain evidence="2">CGMCC 1.15931</strain>
    </source>
</reference>
<dbReference type="AlphaFoldDB" id="A0A6I3ST79"/>
<proteinExistence type="predicted"/>
<accession>A0A6I3ST79</accession>
<dbReference type="OrthoDB" id="8718152at2"/>
<evidence type="ECO:0000259" key="1">
    <source>
        <dbReference type="Pfam" id="PF15579"/>
    </source>
</evidence>
<dbReference type="RefSeq" id="WP_155469226.1">
    <property type="nucleotide sequence ID" value="NZ_BMKG01000007.1"/>
</dbReference>
<organism evidence="3 4">
    <name type="scientific">Pseudoduganella buxea</name>
    <dbReference type="NCBI Taxonomy" id="1949069"/>
    <lineage>
        <taxon>Bacteria</taxon>
        <taxon>Pseudomonadati</taxon>
        <taxon>Pseudomonadota</taxon>
        <taxon>Betaproteobacteria</taxon>
        <taxon>Burkholderiales</taxon>
        <taxon>Oxalobacteraceae</taxon>
        <taxon>Telluria group</taxon>
        <taxon>Pseudoduganella</taxon>
    </lineage>
</organism>
<reference evidence="5" key="2">
    <citation type="journal article" date="2019" name="Int. J. Syst. Evol. Microbiol.">
        <title>The Global Catalogue of Microorganisms (GCM) 10K type strain sequencing project: providing services to taxonomists for standard genome sequencing and annotation.</title>
        <authorList>
            <consortium name="The Broad Institute Genomics Platform"/>
            <consortium name="The Broad Institute Genome Sequencing Center for Infectious Disease"/>
            <person name="Wu L."/>
            <person name="Ma J."/>
        </authorList>
    </citation>
    <scope>NUCLEOTIDE SEQUENCE [LARGE SCALE GENOMIC DNA]</scope>
    <source>
        <strain evidence="5">CGMCC 1.15931</strain>
    </source>
</reference>
<dbReference type="Proteomes" id="UP000622638">
    <property type="component" value="Unassembled WGS sequence"/>
</dbReference>